<sequence>MIKVYKKLFSYVPEYKYLAYLAILLAAISSVFTIGAFYDMYLFLDHLIIQNNATNIAHYARTVVGLMMTGIGIYLFAGILTHLVAFRLETNLRKKGIDALSQSNFAYFDTHTSGNIRKTIDDNAAETHTIIAHLIPDNTTSVMTLLLLVLATFAVNLYLGIAFVILAIIALMQIKYMMGNADFMKAYMASLEKMNSETVEYVRGMQVIKIFKTSVQSFKALYMAIKSYSDYALNYSFSCRTAFVMFQVLFVAYATLVVPILLNLVPQAQHLAMLPKFIFFYFAVGLLYVTFMKIMYVFMYQYKGSASTEKIETLFDEMTSHKVANGTEEVFKNGDIVFDKVSFGYEEQKIIDNLSFKLAENKVYAFVGSSGSGKSTIAKLIAGHYPVDSGNITIGDKDITTYSQKALMRQIAFVFQQSKLFKMSIFDNVKIGNPEASYDQVMQALSLASCDEILDKFPEREQTMVGSKGVHLSGGEKQRIAIARAILKNAKIVILDEASASTDVNNEYQIQKAFANLIANKTVIIIAHRLSSIKGVDEILVIDKGQIVERGNHADLMAKGGKYKVFNDLYAAANEWRVS</sequence>
<protein>
    <submittedName>
        <fullName evidence="12">ATP-binding cassette, subfamily B</fullName>
    </submittedName>
</protein>
<reference evidence="12 13" key="1">
    <citation type="submission" date="2016-10" db="EMBL/GenBank/DDBJ databases">
        <authorList>
            <person name="de Groot N.N."/>
        </authorList>
    </citation>
    <scope>NUCLEOTIDE SEQUENCE [LARGE SCALE GENOMIC DNA]</scope>
    <source>
        <strain evidence="12 13">Sb09</strain>
    </source>
</reference>
<dbReference type="AlphaFoldDB" id="A0A1G9IDY0"/>
<keyword evidence="2" id="KW-0813">Transport</keyword>
<dbReference type="PROSITE" id="PS00211">
    <property type="entry name" value="ABC_TRANSPORTER_1"/>
    <property type="match status" value="1"/>
</dbReference>
<dbReference type="GO" id="GO:0016887">
    <property type="term" value="F:ATP hydrolysis activity"/>
    <property type="evidence" value="ECO:0007669"/>
    <property type="project" value="InterPro"/>
</dbReference>
<dbReference type="InterPro" id="IPR011527">
    <property type="entry name" value="ABC1_TM_dom"/>
</dbReference>
<accession>A0A1G9IDY0</accession>
<evidence type="ECO:0000256" key="6">
    <source>
        <dbReference type="ARBA" id="ARBA00022840"/>
    </source>
</evidence>
<dbReference type="Proteomes" id="UP000183162">
    <property type="component" value="Unassembled WGS sequence"/>
</dbReference>
<keyword evidence="7 9" id="KW-1133">Transmembrane helix</keyword>
<dbReference type="PROSITE" id="PS50893">
    <property type="entry name" value="ABC_TRANSPORTER_2"/>
    <property type="match status" value="1"/>
</dbReference>
<evidence type="ECO:0000259" key="10">
    <source>
        <dbReference type="PROSITE" id="PS50893"/>
    </source>
</evidence>
<dbReference type="InterPro" id="IPR039421">
    <property type="entry name" value="Type_1_exporter"/>
</dbReference>
<dbReference type="FunFam" id="3.40.50.300:FF:000221">
    <property type="entry name" value="Multidrug ABC transporter ATP-binding protein"/>
    <property type="match status" value="1"/>
</dbReference>
<feature type="transmembrane region" description="Helical" evidence="9">
    <location>
        <begin position="277"/>
        <end position="299"/>
    </location>
</feature>
<keyword evidence="5" id="KW-0547">Nucleotide-binding</keyword>
<evidence type="ECO:0000259" key="11">
    <source>
        <dbReference type="PROSITE" id="PS50929"/>
    </source>
</evidence>
<dbReference type="InterPro" id="IPR027417">
    <property type="entry name" value="P-loop_NTPase"/>
</dbReference>
<organism evidence="12 13">
    <name type="scientific">Streptococcus equinus</name>
    <name type="common">Streptococcus bovis</name>
    <dbReference type="NCBI Taxonomy" id="1335"/>
    <lineage>
        <taxon>Bacteria</taxon>
        <taxon>Bacillati</taxon>
        <taxon>Bacillota</taxon>
        <taxon>Bacilli</taxon>
        <taxon>Lactobacillales</taxon>
        <taxon>Streptococcaceae</taxon>
        <taxon>Streptococcus</taxon>
    </lineage>
</organism>
<dbReference type="Pfam" id="PF00664">
    <property type="entry name" value="ABC_membrane"/>
    <property type="match status" value="1"/>
</dbReference>
<keyword evidence="4 9" id="KW-0812">Transmembrane</keyword>
<dbReference type="PANTHER" id="PTHR24221">
    <property type="entry name" value="ATP-BINDING CASSETTE SUB-FAMILY B"/>
    <property type="match status" value="1"/>
</dbReference>
<dbReference type="Gene3D" id="3.40.50.300">
    <property type="entry name" value="P-loop containing nucleotide triphosphate hydrolases"/>
    <property type="match status" value="1"/>
</dbReference>
<evidence type="ECO:0000313" key="13">
    <source>
        <dbReference type="Proteomes" id="UP000183162"/>
    </source>
</evidence>
<dbReference type="InterPro" id="IPR017871">
    <property type="entry name" value="ABC_transporter-like_CS"/>
</dbReference>
<dbReference type="PROSITE" id="PS50929">
    <property type="entry name" value="ABC_TM1F"/>
    <property type="match status" value="1"/>
</dbReference>
<evidence type="ECO:0000256" key="9">
    <source>
        <dbReference type="SAM" id="Phobius"/>
    </source>
</evidence>
<dbReference type="OrthoDB" id="9802264at2"/>
<evidence type="ECO:0000256" key="3">
    <source>
        <dbReference type="ARBA" id="ARBA00022475"/>
    </source>
</evidence>
<evidence type="ECO:0000256" key="7">
    <source>
        <dbReference type="ARBA" id="ARBA00022989"/>
    </source>
</evidence>
<gene>
    <name evidence="12" type="ORF">SAMN05216400_0136</name>
</gene>
<evidence type="ECO:0000256" key="2">
    <source>
        <dbReference type="ARBA" id="ARBA00022448"/>
    </source>
</evidence>
<evidence type="ECO:0000256" key="8">
    <source>
        <dbReference type="ARBA" id="ARBA00023136"/>
    </source>
</evidence>
<dbReference type="InterPro" id="IPR003593">
    <property type="entry name" value="AAA+_ATPase"/>
</dbReference>
<name>A0A1G9IDY0_STREI</name>
<feature type="transmembrane region" description="Helical" evidence="9">
    <location>
        <begin position="243"/>
        <end position="265"/>
    </location>
</feature>
<keyword evidence="8 9" id="KW-0472">Membrane</keyword>
<dbReference type="GO" id="GO:0034040">
    <property type="term" value="F:ATPase-coupled lipid transmembrane transporter activity"/>
    <property type="evidence" value="ECO:0007669"/>
    <property type="project" value="TreeGrafter"/>
</dbReference>
<feature type="transmembrane region" description="Helical" evidence="9">
    <location>
        <begin position="20"/>
        <end position="44"/>
    </location>
</feature>
<feature type="domain" description="ABC transmembrane type-1" evidence="11">
    <location>
        <begin position="21"/>
        <end position="298"/>
    </location>
</feature>
<dbReference type="InterPro" id="IPR036640">
    <property type="entry name" value="ABC1_TM_sf"/>
</dbReference>
<keyword evidence="3" id="KW-1003">Cell membrane</keyword>
<dbReference type="GO" id="GO:0005886">
    <property type="term" value="C:plasma membrane"/>
    <property type="evidence" value="ECO:0007669"/>
    <property type="project" value="UniProtKB-SubCell"/>
</dbReference>
<dbReference type="SUPFAM" id="SSF52540">
    <property type="entry name" value="P-loop containing nucleoside triphosphate hydrolases"/>
    <property type="match status" value="1"/>
</dbReference>
<dbReference type="GO" id="GO:0140359">
    <property type="term" value="F:ABC-type transporter activity"/>
    <property type="evidence" value="ECO:0007669"/>
    <property type="project" value="InterPro"/>
</dbReference>
<evidence type="ECO:0000256" key="1">
    <source>
        <dbReference type="ARBA" id="ARBA00004651"/>
    </source>
</evidence>
<evidence type="ECO:0000313" key="12">
    <source>
        <dbReference type="EMBL" id="SDL23044.1"/>
    </source>
</evidence>
<dbReference type="Gene3D" id="1.20.1560.10">
    <property type="entry name" value="ABC transporter type 1, transmembrane domain"/>
    <property type="match status" value="1"/>
</dbReference>
<dbReference type="SUPFAM" id="SSF90123">
    <property type="entry name" value="ABC transporter transmembrane region"/>
    <property type="match status" value="1"/>
</dbReference>
<dbReference type="PANTHER" id="PTHR24221:SF397">
    <property type="entry name" value="ABC TRANSPORTER, ATP-BINDING TRANSMEMBRANE PROTEIN"/>
    <property type="match status" value="1"/>
</dbReference>
<dbReference type="GO" id="GO:0005524">
    <property type="term" value="F:ATP binding"/>
    <property type="evidence" value="ECO:0007669"/>
    <property type="project" value="UniProtKB-KW"/>
</dbReference>
<evidence type="ECO:0000256" key="4">
    <source>
        <dbReference type="ARBA" id="ARBA00022692"/>
    </source>
</evidence>
<dbReference type="InterPro" id="IPR003439">
    <property type="entry name" value="ABC_transporter-like_ATP-bd"/>
</dbReference>
<proteinExistence type="predicted"/>
<feature type="domain" description="ABC transporter" evidence="10">
    <location>
        <begin position="336"/>
        <end position="569"/>
    </location>
</feature>
<dbReference type="Pfam" id="PF00005">
    <property type="entry name" value="ABC_tran"/>
    <property type="match status" value="1"/>
</dbReference>
<keyword evidence="6 12" id="KW-0067">ATP-binding</keyword>
<comment type="subcellular location">
    <subcellularLocation>
        <location evidence="1">Cell membrane</location>
        <topology evidence="1">Multi-pass membrane protein</topology>
    </subcellularLocation>
</comment>
<dbReference type="EMBL" id="FNGX01000001">
    <property type="protein sequence ID" value="SDL23044.1"/>
    <property type="molecule type" value="Genomic_DNA"/>
</dbReference>
<feature type="transmembrane region" description="Helical" evidence="9">
    <location>
        <begin position="64"/>
        <end position="86"/>
    </location>
</feature>
<evidence type="ECO:0000256" key="5">
    <source>
        <dbReference type="ARBA" id="ARBA00022741"/>
    </source>
</evidence>
<feature type="transmembrane region" description="Helical" evidence="9">
    <location>
        <begin position="145"/>
        <end position="174"/>
    </location>
</feature>
<dbReference type="SMART" id="SM00382">
    <property type="entry name" value="AAA"/>
    <property type="match status" value="1"/>
</dbReference>